<comment type="subcellular location">
    <subcellularLocation>
        <location evidence="1">Cell membrane</location>
        <topology evidence="1">Multi-pass membrane protein</topology>
    </subcellularLocation>
</comment>
<dbReference type="InterPro" id="IPR050721">
    <property type="entry name" value="Trk_Ktr_HKT_K-transport"/>
</dbReference>
<evidence type="ECO:0000259" key="3">
    <source>
        <dbReference type="PROSITE" id="PS51201"/>
    </source>
</evidence>
<dbReference type="EMBL" id="BMGC01000031">
    <property type="protein sequence ID" value="GGB42522.1"/>
    <property type="molecule type" value="Genomic_DNA"/>
</dbReference>
<feature type="domain" description="RCK C-terminal" evidence="4">
    <location>
        <begin position="509"/>
        <end position="591"/>
    </location>
</feature>
<dbReference type="Proteomes" id="UP000621454">
    <property type="component" value="Unassembled WGS sequence"/>
</dbReference>
<organism evidence="5 6">
    <name type="scientific">Gordonia jinhuaensis</name>
    <dbReference type="NCBI Taxonomy" id="1517702"/>
    <lineage>
        <taxon>Bacteria</taxon>
        <taxon>Bacillati</taxon>
        <taxon>Actinomycetota</taxon>
        <taxon>Actinomycetes</taxon>
        <taxon>Mycobacteriales</taxon>
        <taxon>Gordoniaceae</taxon>
        <taxon>Gordonia</taxon>
    </lineage>
</organism>
<reference evidence="5" key="1">
    <citation type="journal article" date="2014" name="Int. J. Syst. Evol. Microbiol.">
        <title>Complete genome sequence of Corynebacterium casei LMG S-19264T (=DSM 44701T), isolated from a smear-ripened cheese.</title>
        <authorList>
            <consortium name="US DOE Joint Genome Institute (JGI-PGF)"/>
            <person name="Walter F."/>
            <person name="Albersmeier A."/>
            <person name="Kalinowski J."/>
            <person name="Ruckert C."/>
        </authorList>
    </citation>
    <scope>NUCLEOTIDE SEQUENCE</scope>
    <source>
        <strain evidence="5">CGMCC 1.12827</strain>
    </source>
</reference>
<dbReference type="InterPro" id="IPR036721">
    <property type="entry name" value="RCK_C_sf"/>
</dbReference>
<dbReference type="GO" id="GO:0008324">
    <property type="term" value="F:monoatomic cation transmembrane transporter activity"/>
    <property type="evidence" value="ECO:0007669"/>
    <property type="project" value="InterPro"/>
</dbReference>
<dbReference type="Gene3D" id="1.10.287.70">
    <property type="match status" value="1"/>
</dbReference>
<feature type="domain" description="RCK N-terminal" evidence="3">
    <location>
        <begin position="360"/>
        <end position="489"/>
    </location>
</feature>
<dbReference type="SUPFAM" id="SSF81324">
    <property type="entry name" value="Voltage-gated potassium channels"/>
    <property type="match status" value="1"/>
</dbReference>
<dbReference type="InterPro" id="IPR013099">
    <property type="entry name" value="K_chnl_dom"/>
</dbReference>
<dbReference type="PROSITE" id="PS51201">
    <property type="entry name" value="RCK_N"/>
    <property type="match status" value="1"/>
</dbReference>
<evidence type="ECO:0000313" key="5">
    <source>
        <dbReference type="EMBL" id="GGB42522.1"/>
    </source>
</evidence>
<dbReference type="PANTHER" id="PTHR43833">
    <property type="entry name" value="POTASSIUM CHANNEL PROTEIN 2-RELATED-RELATED"/>
    <property type="match status" value="1"/>
</dbReference>
<accession>A0A916WZQ4</accession>
<dbReference type="AlphaFoldDB" id="A0A916WZQ4"/>
<keyword evidence="6" id="KW-1185">Reference proteome</keyword>
<dbReference type="GO" id="GO:0005886">
    <property type="term" value="C:plasma membrane"/>
    <property type="evidence" value="ECO:0007669"/>
    <property type="project" value="UniProtKB-SubCell"/>
</dbReference>
<dbReference type="GO" id="GO:0006813">
    <property type="term" value="P:potassium ion transport"/>
    <property type="evidence" value="ECO:0007669"/>
    <property type="project" value="InterPro"/>
</dbReference>
<feature type="transmembrane region" description="Helical" evidence="2">
    <location>
        <begin position="259"/>
        <end position="281"/>
    </location>
</feature>
<dbReference type="SUPFAM" id="SSF51735">
    <property type="entry name" value="NAD(P)-binding Rossmann-fold domains"/>
    <property type="match status" value="2"/>
</dbReference>
<dbReference type="InterPro" id="IPR036291">
    <property type="entry name" value="NAD(P)-bd_dom_sf"/>
</dbReference>
<dbReference type="PROSITE" id="PS51202">
    <property type="entry name" value="RCK_C"/>
    <property type="match status" value="1"/>
</dbReference>
<dbReference type="InterPro" id="IPR003148">
    <property type="entry name" value="RCK_N"/>
</dbReference>
<dbReference type="Pfam" id="PF07885">
    <property type="entry name" value="Ion_trans_2"/>
    <property type="match status" value="1"/>
</dbReference>
<dbReference type="RefSeq" id="WP_188587739.1">
    <property type="nucleotide sequence ID" value="NZ_BMGC01000031.1"/>
</dbReference>
<comment type="caution">
    <text evidence="5">The sequence shown here is derived from an EMBL/GenBank/DDBJ whole genome shotgun (WGS) entry which is preliminary data.</text>
</comment>
<evidence type="ECO:0000256" key="2">
    <source>
        <dbReference type="SAM" id="Phobius"/>
    </source>
</evidence>
<protein>
    <recommendedName>
        <fullName evidence="7">Trk K+ transport system, NAD-binding component</fullName>
    </recommendedName>
</protein>
<feature type="transmembrane region" description="Helical" evidence="2">
    <location>
        <begin position="319"/>
        <end position="342"/>
    </location>
</feature>
<dbReference type="SUPFAM" id="SSF116726">
    <property type="entry name" value="TrkA C-terminal domain-like"/>
    <property type="match status" value="1"/>
</dbReference>
<sequence>MAVLAAPVIVCGFSAIAMRIVDQLVRSGVHVELVVPEITESVTASTAESGVSRHAAGVNVTAALRAAGVARAQAVVCVDDRELWNLEAALVAARLRPDIRVVLQLDNATVADAVRATGATTTVLDIADLAAPSVIEACLGVNRHTVDIAGTEFVVADLRVPRGGTLRELFGDIAPVAVARGAADEQVAADLIRCPGRDLRVDTTDVVTVVGTPAQLSDQQVVTDTVAPLADIKSTPRDARRHRAVAAARRFVADANPNFFRMLGVLVVLIAVSTVILRLGYRKPGMTVLDAVYFSSETIATVGYGDFNFSHQPDWLRVWSILLMFAGLTTTAMIMAFLAELLISRRLSEGAGRLRAQAMSAHVVVVGLGAFGIRVAEGLRSRGHGVVIVERASNDRLIATAGQLGLPIIFGDATVAETLRDAGVDRCAAVAVLTSDDMTNIEVGIAARTLLGRRWVSRPGVRGVPVVLRIFDRALGQAVGSRFGFNHARSTAELAAPWFIGAALGLQVMATFSVSSESFMVGRLPITPESGLAGMEMQELSGSTRVIAIGRADSGDLEHPPRRGTRLHAGDDAYLIGPWEELIAILERDHSHPVADRTTE</sequence>
<evidence type="ECO:0000313" key="6">
    <source>
        <dbReference type="Proteomes" id="UP000621454"/>
    </source>
</evidence>
<dbReference type="InterPro" id="IPR006037">
    <property type="entry name" value="RCK_C"/>
</dbReference>
<proteinExistence type="predicted"/>
<dbReference type="PANTHER" id="PTHR43833:SF11">
    <property type="entry name" value="VOLTAGE-GATED POTASSIUM CHANNEL KCH"/>
    <property type="match status" value="1"/>
</dbReference>
<keyword evidence="2" id="KW-1133">Transmembrane helix</keyword>
<reference evidence="5" key="2">
    <citation type="submission" date="2020-09" db="EMBL/GenBank/DDBJ databases">
        <authorList>
            <person name="Sun Q."/>
            <person name="Zhou Y."/>
        </authorList>
    </citation>
    <scope>NUCLEOTIDE SEQUENCE</scope>
    <source>
        <strain evidence="5">CGMCC 1.12827</strain>
    </source>
</reference>
<keyword evidence="2" id="KW-0472">Membrane</keyword>
<evidence type="ECO:0000259" key="4">
    <source>
        <dbReference type="PROSITE" id="PS51202"/>
    </source>
</evidence>
<dbReference type="Gene3D" id="3.40.50.720">
    <property type="entry name" value="NAD(P)-binding Rossmann-like Domain"/>
    <property type="match status" value="2"/>
</dbReference>
<dbReference type="Pfam" id="PF02254">
    <property type="entry name" value="TrkA_N"/>
    <property type="match status" value="2"/>
</dbReference>
<gene>
    <name evidence="5" type="ORF">GCM10011489_32550</name>
</gene>
<evidence type="ECO:0008006" key="7">
    <source>
        <dbReference type="Google" id="ProtNLM"/>
    </source>
</evidence>
<keyword evidence="2" id="KW-0812">Transmembrane</keyword>
<name>A0A916WZQ4_9ACTN</name>
<evidence type="ECO:0000256" key="1">
    <source>
        <dbReference type="ARBA" id="ARBA00004651"/>
    </source>
</evidence>